<feature type="domain" description="Glycosyltransferase subfamily 4-like N-terminal" evidence="4">
    <location>
        <begin position="14"/>
        <end position="180"/>
    </location>
</feature>
<proteinExistence type="predicted"/>
<evidence type="ECO:0000259" key="3">
    <source>
        <dbReference type="Pfam" id="PF00534"/>
    </source>
</evidence>
<dbReference type="PANTHER" id="PTHR12526">
    <property type="entry name" value="GLYCOSYLTRANSFERASE"/>
    <property type="match status" value="1"/>
</dbReference>
<evidence type="ECO:0000256" key="1">
    <source>
        <dbReference type="ARBA" id="ARBA00022676"/>
    </source>
</evidence>
<dbReference type="RefSeq" id="WP_160422559.1">
    <property type="nucleotide sequence ID" value="NZ_WSTA01000004.1"/>
</dbReference>
<keyword evidence="1" id="KW-0328">Glycosyltransferase</keyword>
<accession>A0A6I4NZR3</accession>
<evidence type="ECO:0000259" key="4">
    <source>
        <dbReference type="Pfam" id="PF13439"/>
    </source>
</evidence>
<reference evidence="5 6" key="1">
    <citation type="submission" date="2019-12" db="EMBL/GenBank/DDBJ databases">
        <authorList>
            <person name="Kim Y.S."/>
        </authorList>
    </citation>
    <scope>NUCLEOTIDE SEQUENCE [LARGE SCALE GENOMIC DNA]</scope>
    <source>
        <strain evidence="5 6">MMS17-SY077</strain>
    </source>
</reference>
<sequence>MSGLIVHEWLEPRGGAERVLHGLADAFPDAPVLCAWDDVDDRFAPGRLHQTWLAKTPLRRRKALAMPFMLGAWRGIDVHPDADWLLVSSHLFAHHATLADRDVPKFVYAHTPARYIWEPDLDGRGSGVVGRAVSPSLRRIDRARAQEATSIAANSRFVAERIARAWGRESTVIHPPVDVAAIAGARETLSLRDEATLAALPDSFVLGASRFVPYKRLDLVIEAGRAAGLPVVLAGDGPDRPRLEAVAATHPGAVFFVDRPSDALLHELYRRALVYVFAPIEDFGIMPVEALAAGTPVITNPVGGAAETVQDGLTGAHLRGEDAGELRRAIEVAATADPAACRARAWEFDGSGFGAKIASWMGVAASPVAAATEVTGAAVHLPAERTEPAIADDPSAAA</sequence>
<evidence type="ECO:0000313" key="6">
    <source>
        <dbReference type="Proteomes" id="UP000438182"/>
    </source>
</evidence>
<organism evidence="5 6">
    <name type="scientific">Agromyces seonyuensis</name>
    <dbReference type="NCBI Taxonomy" id="2662446"/>
    <lineage>
        <taxon>Bacteria</taxon>
        <taxon>Bacillati</taxon>
        <taxon>Actinomycetota</taxon>
        <taxon>Actinomycetes</taxon>
        <taxon>Micrococcales</taxon>
        <taxon>Microbacteriaceae</taxon>
        <taxon>Agromyces</taxon>
    </lineage>
</organism>
<dbReference type="EMBL" id="WSTA01000004">
    <property type="protein sequence ID" value="MWB97259.1"/>
    <property type="molecule type" value="Genomic_DNA"/>
</dbReference>
<dbReference type="PANTHER" id="PTHR12526:SF584">
    <property type="entry name" value="GLYCOSYLTRANSFERASE"/>
    <property type="match status" value="1"/>
</dbReference>
<dbReference type="Pfam" id="PF00534">
    <property type="entry name" value="Glycos_transf_1"/>
    <property type="match status" value="1"/>
</dbReference>
<evidence type="ECO:0000256" key="2">
    <source>
        <dbReference type="ARBA" id="ARBA00022679"/>
    </source>
</evidence>
<dbReference type="Proteomes" id="UP000438182">
    <property type="component" value="Unassembled WGS sequence"/>
</dbReference>
<feature type="domain" description="Glycosyl transferase family 1" evidence="3">
    <location>
        <begin position="202"/>
        <end position="331"/>
    </location>
</feature>
<gene>
    <name evidence="5" type="ORF">GB864_01595</name>
</gene>
<dbReference type="Gene3D" id="3.40.50.2000">
    <property type="entry name" value="Glycogen Phosphorylase B"/>
    <property type="match status" value="2"/>
</dbReference>
<keyword evidence="6" id="KW-1185">Reference proteome</keyword>
<dbReference type="Pfam" id="PF13439">
    <property type="entry name" value="Glyco_transf_4"/>
    <property type="match status" value="1"/>
</dbReference>
<keyword evidence="2 5" id="KW-0808">Transferase</keyword>
<dbReference type="InterPro" id="IPR001296">
    <property type="entry name" value="Glyco_trans_1"/>
</dbReference>
<name>A0A6I4NZR3_9MICO</name>
<dbReference type="SUPFAM" id="SSF53756">
    <property type="entry name" value="UDP-Glycosyltransferase/glycogen phosphorylase"/>
    <property type="match status" value="1"/>
</dbReference>
<protein>
    <submittedName>
        <fullName evidence="5">Glycosyltransferase</fullName>
    </submittedName>
</protein>
<dbReference type="AlphaFoldDB" id="A0A6I4NZR3"/>
<dbReference type="GO" id="GO:0016757">
    <property type="term" value="F:glycosyltransferase activity"/>
    <property type="evidence" value="ECO:0007669"/>
    <property type="project" value="UniProtKB-KW"/>
</dbReference>
<evidence type="ECO:0000313" key="5">
    <source>
        <dbReference type="EMBL" id="MWB97259.1"/>
    </source>
</evidence>
<comment type="caution">
    <text evidence="5">The sequence shown here is derived from an EMBL/GenBank/DDBJ whole genome shotgun (WGS) entry which is preliminary data.</text>
</comment>
<dbReference type="InterPro" id="IPR028098">
    <property type="entry name" value="Glyco_trans_4-like_N"/>
</dbReference>